<dbReference type="SUPFAM" id="SSF56219">
    <property type="entry name" value="DNase I-like"/>
    <property type="match status" value="1"/>
</dbReference>
<proteinExistence type="predicted"/>
<sequence length="392" mass="43873">MFTYEYVPSFCSKCKKIGHKEEECRKGKAFPPAQVVKNPSQEKQPQKDVKGQGILIKKSAKWNSKPSTTVATVEPKSVQIEGDSYSSRLTLEEKSLIPVDVTNDSSPSTDVPQKILALRLMCKTRVMFRSVNNKFQPLAEIVTVEEANHTEDESEESKQPDEEATNAVNEQSAKQNLLARSLIQCSGRVVHYASDEEPGTKTGGLFEEEEVEGGGVKNKVAELRLRSLIQTHSVSSLIILEPMLEVDQLDDFRRILRFDHAFSSSSSKIWVFCKNGFVLSLLADKGQVLHFEAKHPLVDGSFYVSAVYAKSSRRERQQLWAGLKAFNDDHAGRKWMVVSDFNAIRCLDEYSGTVIQNRGTMDDFNGCISDCNLSEIQAFGEEFTWGGSRQNG</sequence>
<feature type="region of interest" description="Disordered" evidence="1">
    <location>
        <begin position="145"/>
        <end position="171"/>
    </location>
</feature>
<evidence type="ECO:0000313" key="2">
    <source>
        <dbReference type="EMBL" id="CAI9094736.1"/>
    </source>
</evidence>
<dbReference type="Gene3D" id="3.60.10.10">
    <property type="entry name" value="Endonuclease/exonuclease/phosphatase"/>
    <property type="match status" value="1"/>
</dbReference>
<accession>A0AAV1CG69</accession>
<evidence type="ECO:0000256" key="1">
    <source>
        <dbReference type="SAM" id="MobiDB-lite"/>
    </source>
</evidence>
<dbReference type="AlphaFoldDB" id="A0AAV1CG69"/>
<dbReference type="InterPro" id="IPR036691">
    <property type="entry name" value="Endo/exonu/phosph_ase_sf"/>
</dbReference>
<organism evidence="2 3">
    <name type="scientific">Oldenlandia corymbosa var. corymbosa</name>
    <dbReference type="NCBI Taxonomy" id="529605"/>
    <lineage>
        <taxon>Eukaryota</taxon>
        <taxon>Viridiplantae</taxon>
        <taxon>Streptophyta</taxon>
        <taxon>Embryophyta</taxon>
        <taxon>Tracheophyta</taxon>
        <taxon>Spermatophyta</taxon>
        <taxon>Magnoliopsida</taxon>
        <taxon>eudicotyledons</taxon>
        <taxon>Gunneridae</taxon>
        <taxon>Pentapetalae</taxon>
        <taxon>asterids</taxon>
        <taxon>lamiids</taxon>
        <taxon>Gentianales</taxon>
        <taxon>Rubiaceae</taxon>
        <taxon>Rubioideae</taxon>
        <taxon>Spermacoceae</taxon>
        <taxon>Hedyotis-Oldenlandia complex</taxon>
        <taxon>Oldenlandia</taxon>
    </lineage>
</organism>
<evidence type="ECO:0000313" key="3">
    <source>
        <dbReference type="Proteomes" id="UP001161247"/>
    </source>
</evidence>
<feature type="region of interest" description="Disordered" evidence="1">
    <location>
        <begin position="26"/>
        <end position="50"/>
    </location>
</feature>
<gene>
    <name evidence="2" type="ORF">OLC1_LOCUS5839</name>
</gene>
<dbReference type="EMBL" id="OX459119">
    <property type="protein sequence ID" value="CAI9094736.1"/>
    <property type="molecule type" value="Genomic_DNA"/>
</dbReference>
<reference evidence="2" key="1">
    <citation type="submission" date="2023-03" db="EMBL/GenBank/DDBJ databases">
        <authorList>
            <person name="Julca I."/>
        </authorList>
    </citation>
    <scope>NUCLEOTIDE SEQUENCE</scope>
</reference>
<dbReference type="Proteomes" id="UP001161247">
    <property type="component" value="Chromosome 2"/>
</dbReference>
<protein>
    <submittedName>
        <fullName evidence="2">OLC1v1030523C1</fullName>
    </submittedName>
</protein>
<name>A0AAV1CG69_OLDCO</name>
<feature type="compositionally biased region" description="Basic and acidic residues" evidence="1">
    <location>
        <begin position="146"/>
        <end position="161"/>
    </location>
</feature>
<keyword evidence="3" id="KW-1185">Reference proteome</keyword>